<protein>
    <submittedName>
        <fullName evidence="1">Uncharacterized protein</fullName>
    </submittedName>
</protein>
<name>A0ABU1IVX9_9BACL</name>
<proteinExistence type="predicted"/>
<reference evidence="1 2" key="1">
    <citation type="submission" date="2023-07" db="EMBL/GenBank/DDBJ databases">
        <title>Genomic Encyclopedia of Type Strains, Phase IV (KMG-IV): sequencing the most valuable type-strain genomes for metagenomic binning, comparative biology and taxonomic classification.</title>
        <authorList>
            <person name="Goeker M."/>
        </authorList>
    </citation>
    <scope>NUCLEOTIDE SEQUENCE [LARGE SCALE GENOMIC DNA]</scope>
    <source>
        <strain evidence="1 2">DSM 22170</strain>
    </source>
</reference>
<dbReference type="EMBL" id="JAVDQH010000003">
    <property type="protein sequence ID" value="MDR6243170.1"/>
    <property type="molecule type" value="Genomic_DNA"/>
</dbReference>
<organism evidence="1 2">
    <name type="scientific">Paenibacillus hunanensis</name>
    <dbReference type="NCBI Taxonomy" id="539262"/>
    <lineage>
        <taxon>Bacteria</taxon>
        <taxon>Bacillati</taxon>
        <taxon>Bacillota</taxon>
        <taxon>Bacilli</taxon>
        <taxon>Bacillales</taxon>
        <taxon>Paenibacillaceae</taxon>
        <taxon>Paenibacillus</taxon>
    </lineage>
</organism>
<comment type="caution">
    <text evidence="1">The sequence shown here is derived from an EMBL/GenBank/DDBJ whole genome shotgun (WGS) entry which is preliminary data.</text>
</comment>
<dbReference type="RefSeq" id="WP_188775332.1">
    <property type="nucleotide sequence ID" value="NZ_BMMB01000004.1"/>
</dbReference>
<accession>A0ABU1IVX9</accession>
<evidence type="ECO:0000313" key="2">
    <source>
        <dbReference type="Proteomes" id="UP001185028"/>
    </source>
</evidence>
<evidence type="ECO:0000313" key="1">
    <source>
        <dbReference type="EMBL" id="MDR6243170.1"/>
    </source>
</evidence>
<sequence length="138" mass="15514">MKIGTISSSESEKCIVCGRQTADRKVYHQSGIQVVIPACHIARDCFDKADVKRMLADIRYLKNEAEYQRIRAEAAEQERDKLLAIVQGVYGAALNDVNRWEGGMTVGTPVFQDRVFVKHLVRDLQPFIFAEGSKPDGE</sequence>
<dbReference type="Proteomes" id="UP001185028">
    <property type="component" value="Unassembled WGS sequence"/>
</dbReference>
<gene>
    <name evidence="1" type="ORF">JOC58_001055</name>
</gene>
<keyword evidence="2" id="KW-1185">Reference proteome</keyword>